<name>A0AAU7CRK8_9BACT</name>
<keyword evidence="3" id="KW-1133">Transmembrane helix</keyword>
<keyword evidence="1" id="KW-0677">Repeat</keyword>
<keyword evidence="3" id="KW-0472">Membrane</keyword>
<feature type="transmembrane region" description="Helical" evidence="3">
    <location>
        <begin position="119"/>
        <end position="140"/>
    </location>
</feature>
<evidence type="ECO:0000256" key="3">
    <source>
        <dbReference type="SAM" id="Phobius"/>
    </source>
</evidence>
<dbReference type="RefSeq" id="WP_406700767.1">
    <property type="nucleotide sequence ID" value="NZ_CP155447.1"/>
</dbReference>
<dbReference type="InterPro" id="IPR052346">
    <property type="entry name" value="O-mannosyl-transferase_TMTC"/>
</dbReference>
<accession>A0AAU7CRK8</accession>
<keyword evidence="3" id="KW-0812">Transmembrane</keyword>
<protein>
    <recommendedName>
        <fullName evidence="5">Glycosyltransferase RgtA/B/C/D-like domain-containing protein</fullName>
    </recommendedName>
</protein>
<feature type="transmembrane region" description="Helical" evidence="3">
    <location>
        <begin position="21"/>
        <end position="41"/>
    </location>
</feature>
<feature type="transmembrane region" description="Helical" evidence="3">
    <location>
        <begin position="342"/>
        <end position="359"/>
    </location>
</feature>
<feature type="transmembrane region" description="Helical" evidence="3">
    <location>
        <begin position="241"/>
        <end position="261"/>
    </location>
</feature>
<dbReference type="GO" id="GO:0035269">
    <property type="term" value="P:protein O-linked glycosylation via mannose"/>
    <property type="evidence" value="ECO:0007669"/>
    <property type="project" value="TreeGrafter"/>
</dbReference>
<dbReference type="PANTHER" id="PTHR44227:SF3">
    <property type="entry name" value="PROTEIN O-MANNOSYL-TRANSFERASE TMTC4"/>
    <property type="match status" value="1"/>
</dbReference>
<dbReference type="GO" id="GO:0030968">
    <property type="term" value="P:endoplasmic reticulum unfolded protein response"/>
    <property type="evidence" value="ECO:0007669"/>
    <property type="project" value="TreeGrafter"/>
</dbReference>
<evidence type="ECO:0008006" key="5">
    <source>
        <dbReference type="Google" id="ProtNLM"/>
    </source>
</evidence>
<sequence length="603" mass="66502">MSKAVLRRLVGSFLKTRHLPAAVAVMAILLALPSLGAGWMLDDWFHRAVLLEKSRIQDLLGSPSEMFRFFHGDPDRTGRLMEIGLYPWWTDPGLKAEFLQALTVLTHRLDYALWPDSPLLMHAHSLFWLGAAVAATAVFYRRMFGATWGAGVAALLFAVDDARGATVGFIANRNVLVAATFGVSALIAHDRWRRDGSRRAALLAPLLLLAALFSKEEGIGTCAYLAAYGLFVDPRGKRRGLLALWPYAAGVVVWAALRASWGYGVRDMGLYIDPLTDTGRYLSAAADRLPMLLLGQWSPFPADIAVVLHPPTSTTFLWFAAGYLGLLLFVMTPLLRRNHLSRFWATGMLLAAIPVSATIPMDRLLTFVGIGAAGLLAQFWGFVFSGEAPSNALWRVTAKTVAWFLVAVHAVIAPLALPLRSAHPLGPRWVEARLHVQIPQESLENRTVVVVNAPSSMIANYLLLRREMDGQSVPRYLRVLAPAIPSVTIRRLDDRTLAIAPEAGYLRFPLDQVFRSERRRFALGDQVRLTGMTVKIVSLTDDGRPAEATFRFDVPLESSSLLWLCFRGSGFEPFTPPAVGQETQIRFDLKALMSLPEPMKQGG</sequence>
<feature type="transmembrane region" description="Helical" evidence="3">
    <location>
        <begin position="396"/>
        <end position="417"/>
    </location>
</feature>
<reference evidence="4" key="1">
    <citation type="submission" date="2024-05" db="EMBL/GenBank/DDBJ databases">
        <title>Planctomycetes of the genus Singulisphaera possess chitinolytic capabilities.</title>
        <authorList>
            <person name="Ivanova A."/>
        </authorList>
    </citation>
    <scope>NUCLEOTIDE SEQUENCE</scope>
    <source>
        <strain evidence="4">Ch08T</strain>
    </source>
</reference>
<evidence type="ECO:0000256" key="1">
    <source>
        <dbReference type="ARBA" id="ARBA00022737"/>
    </source>
</evidence>
<dbReference type="EMBL" id="CP155447">
    <property type="protein sequence ID" value="XBH07930.1"/>
    <property type="molecule type" value="Genomic_DNA"/>
</dbReference>
<feature type="transmembrane region" description="Helical" evidence="3">
    <location>
        <begin position="316"/>
        <end position="335"/>
    </location>
</feature>
<dbReference type="PANTHER" id="PTHR44227">
    <property type="match status" value="1"/>
</dbReference>
<evidence type="ECO:0000256" key="2">
    <source>
        <dbReference type="ARBA" id="ARBA00022803"/>
    </source>
</evidence>
<dbReference type="GO" id="GO:0000030">
    <property type="term" value="F:mannosyltransferase activity"/>
    <property type="evidence" value="ECO:0007669"/>
    <property type="project" value="TreeGrafter"/>
</dbReference>
<keyword evidence="2" id="KW-0802">TPR repeat</keyword>
<gene>
    <name evidence="4" type="ORF">V5E97_18425</name>
</gene>
<proteinExistence type="predicted"/>
<feature type="transmembrane region" description="Helical" evidence="3">
    <location>
        <begin position="365"/>
        <end position="384"/>
    </location>
</feature>
<dbReference type="AlphaFoldDB" id="A0AAU7CRK8"/>
<evidence type="ECO:0000313" key="4">
    <source>
        <dbReference type="EMBL" id="XBH07930.1"/>
    </source>
</evidence>
<organism evidence="4">
    <name type="scientific">Singulisphaera sp. Ch08</name>
    <dbReference type="NCBI Taxonomy" id="3120278"/>
    <lineage>
        <taxon>Bacteria</taxon>
        <taxon>Pseudomonadati</taxon>
        <taxon>Planctomycetota</taxon>
        <taxon>Planctomycetia</taxon>
        <taxon>Isosphaerales</taxon>
        <taxon>Isosphaeraceae</taxon>
        <taxon>Singulisphaera</taxon>
    </lineage>
</organism>